<dbReference type="EMBL" id="MU865915">
    <property type="protein sequence ID" value="KAK4454901.1"/>
    <property type="molecule type" value="Genomic_DNA"/>
</dbReference>
<dbReference type="Pfam" id="PF06985">
    <property type="entry name" value="HET"/>
    <property type="match status" value="1"/>
</dbReference>
<dbReference type="Proteomes" id="UP001321760">
    <property type="component" value="Unassembled WGS sequence"/>
</dbReference>
<sequence length="412" mass="46367">MSWWITKEELCDRCSQIHFDELFDGSRYSYGDEGDEAPFCTHTPIDHILMSGSCRLCEFFQRKRICFERSGVTLRAKYLTAEDQLPDLGDQTAPDDSGAAQKVYLHVFRSRHLHPFDDTLALLVSNMEMYQSIIGESDNLSESPAAVTLSRLESHKAIFPVAQWGDFYSNQDLETLRIVIARDLGPEIEGAANILNSIPGFHLIDCRTRCILPLLNMQGGYPPYIALSYLWGQHRPPPVPDGGFAEVPEGIPLTIQDAVTVTTKLGFRYLWIDAYCIPPQYRNLQLGKMDIIYSEAALTIVAAAGDGPGHGLPGIGACLTKPQAITSLDKYTFPDWTSRDVEDAVNESTWNTRGWTYQESVLSRRRLSFTPSFATFEGLHEPSKLCIQTWIRSQHEDSYRHEVILPGARARV</sequence>
<keyword evidence="3" id="KW-1185">Reference proteome</keyword>
<reference evidence="2" key="1">
    <citation type="journal article" date="2023" name="Mol. Phylogenet. Evol.">
        <title>Genome-scale phylogeny and comparative genomics of the fungal order Sordariales.</title>
        <authorList>
            <person name="Hensen N."/>
            <person name="Bonometti L."/>
            <person name="Westerberg I."/>
            <person name="Brannstrom I.O."/>
            <person name="Guillou S."/>
            <person name="Cros-Aarteil S."/>
            <person name="Calhoun S."/>
            <person name="Haridas S."/>
            <person name="Kuo A."/>
            <person name="Mondo S."/>
            <person name="Pangilinan J."/>
            <person name="Riley R."/>
            <person name="LaButti K."/>
            <person name="Andreopoulos B."/>
            <person name="Lipzen A."/>
            <person name="Chen C."/>
            <person name="Yan M."/>
            <person name="Daum C."/>
            <person name="Ng V."/>
            <person name="Clum A."/>
            <person name="Steindorff A."/>
            <person name="Ohm R.A."/>
            <person name="Martin F."/>
            <person name="Silar P."/>
            <person name="Natvig D.O."/>
            <person name="Lalanne C."/>
            <person name="Gautier V."/>
            <person name="Ament-Velasquez S.L."/>
            <person name="Kruys A."/>
            <person name="Hutchinson M.I."/>
            <person name="Powell A.J."/>
            <person name="Barry K."/>
            <person name="Miller A.N."/>
            <person name="Grigoriev I.V."/>
            <person name="Debuchy R."/>
            <person name="Gladieux P."/>
            <person name="Hiltunen Thoren M."/>
            <person name="Johannesson H."/>
        </authorList>
    </citation>
    <scope>NUCLEOTIDE SEQUENCE</scope>
    <source>
        <strain evidence="2">PSN243</strain>
    </source>
</reference>
<dbReference type="PANTHER" id="PTHR33112">
    <property type="entry name" value="DOMAIN PROTEIN, PUTATIVE-RELATED"/>
    <property type="match status" value="1"/>
</dbReference>
<dbReference type="AlphaFoldDB" id="A0AAV9H273"/>
<protein>
    <submittedName>
        <fullName evidence="2">Heterokaryon incompatibility protein-domain-containing protein</fullName>
    </submittedName>
</protein>
<accession>A0AAV9H273</accession>
<organism evidence="2 3">
    <name type="scientific">Podospora aff. communis PSN243</name>
    <dbReference type="NCBI Taxonomy" id="3040156"/>
    <lineage>
        <taxon>Eukaryota</taxon>
        <taxon>Fungi</taxon>
        <taxon>Dikarya</taxon>
        <taxon>Ascomycota</taxon>
        <taxon>Pezizomycotina</taxon>
        <taxon>Sordariomycetes</taxon>
        <taxon>Sordariomycetidae</taxon>
        <taxon>Sordariales</taxon>
        <taxon>Podosporaceae</taxon>
        <taxon>Podospora</taxon>
    </lineage>
</organism>
<evidence type="ECO:0000313" key="3">
    <source>
        <dbReference type="Proteomes" id="UP001321760"/>
    </source>
</evidence>
<evidence type="ECO:0000313" key="2">
    <source>
        <dbReference type="EMBL" id="KAK4454901.1"/>
    </source>
</evidence>
<name>A0AAV9H273_9PEZI</name>
<reference evidence="2" key="2">
    <citation type="submission" date="2023-05" db="EMBL/GenBank/DDBJ databases">
        <authorList>
            <consortium name="Lawrence Berkeley National Laboratory"/>
            <person name="Steindorff A."/>
            <person name="Hensen N."/>
            <person name="Bonometti L."/>
            <person name="Westerberg I."/>
            <person name="Brannstrom I.O."/>
            <person name="Guillou S."/>
            <person name="Cros-Aarteil S."/>
            <person name="Calhoun S."/>
            <person name="Haridas S."/>
            <person name="Kuo A."/>
            <person name="Mondo S."/>
            <person name="Pangilinan J."/>
            <person name="Riley R."/>
            <person name="Labutti K."/>
            <person name="Andreopoulos B."/>
            <person name="Lipzen A."/>
            <person name="Chen C."/>
            <person name="Yanf M."/>
            <person name="Daum C."/>
            <person name="Ng V."/>
            <person name="Clum A."/>
            <person name="Ohm R."/>
            <person name="Martin F."/>
            <person name="Silar P."/>
            <person name="Natvig D."/>
            <person name="Lalanne C."/>
            <person name="Gautier V."/>
            <person name="Ament-Velasquez S.L."/>
            <person name="Kruys A."/>
            <person name="Hutchinson M.I."/>
            <person name="Powell A.J."/>
            <person name="Barry K."/>
            <person name="Miller A.N."/>
            <person name="Grigoriev I.V."/>
            <person name="Debuchy R."/>
            <person name="Gladieux P."/>
            <person name="Thoren M.H."/>
            <person name="Johannesson H."/>
        </authorList>
    </citation>
    <scope>NUCLEOTIDE SEQUENCE</scope>
    <source>
        <strain evidence="2">PSN243</strain>
    </source>
</reference>
<feature type="domain" description="Heterokaryon incompatibility" evidence="1">
    <location>
        <begin position="224"/>
        <end position="359"/>
    </location>
</feature>
<evidence type="ECO:0000259" key="1">
    <source>
        <dbReference type="Pfam" id="PF06985"/>
    </source>
</evidence>
<dbReference type="InterPro" id="IPR010730">
    <property type="entry name" value="HET"/>
</dbReference>
<gene>
    <name evidence="2" type="ORF">QBC34DRAFT_374677</name>
</gene>
<comment type="caution">
    <text evidence="2">The sequence shown here is derived from an EMBL/GenBank/DDBJ whole genome shotgun (WGS) entry which is preliminary data.</text>
</comment>
<dbReference type="PANTHER" id="PTHR33112:SF1">
    <property type="entry name" value="HETEROKARYON INCOMPATIBILITY DOMAIN-CONTAINING PROTEIN"/>
    <property type="match status" value="1"/>
</dbReference>
<proteinExistence type="predicted"/>